<proteinExistence type="predicted"/>
<dbReference type="NCBIfam" id="NF033894">
    <property type="entry name" value="Eex_IncN"/>
    <property type="match status" value="1"/>
</dbReference>
<evidence type="ECO:0000313" key="3">
    <source>
        <dbReference type="Proteomes" id="UP000563268"/>
    </source>
</evidence>
<sequence>MKRIPALLLITASILAGCEQQEPVQTVDWYKANTSDRLKTLDRCKSNPGKLSISANCINASSAANAIVLEQRGYKHREPVNYSSQGK</sequence>
<gene>
    <name evidence="1" type="ORF">HX788_01835</name>
    <name evidence="2" type="ORF">HX795_05875</name>
</gene>
<name>A0A7Y8FLM7_9PSED</name>
<dbReference type="EMBL" id="JACARL010000031">
    <property type="protein sequence ID" value="NWE81617.1"/>
    <property type="molecule type" value="Genomic_DNA"/>
</dbReference>
<evidence type="ECO:0000313" key="1">
    <source>
        <dbReference type="EMBL" id="NWE05814.1"/>
    </source>
</evidence>
<protein>
    <submittedName>
        <fullName evidence="2">EexN family lipoprotein</fullName>
    </submittedName>
</protein>
<reference evidence="3 4" key="1">
    <citation type="submission" date="2020-04" db="EMBL/GenBank/DDBJ databases">
        <title>Molecular characterization of pseudomonads from Agaricus bisporus reveal novel blotch 2 pathogens in Western Europe.</title>
        <authorList>
            <person name="Taparia T."/>
            <person name="Krijger M."/>
            <person name="Haynes E."/>
            <person name="Elpinstone J.G."/>
            <person name="Noble R."/>
            <person name="Van Der Wolf J."/>
        </authorList>
    </citation>
    <scope>NUCLEOTIDE SEQUENCE [LARGE SCALE GENOMIC DNA]</scope>
    <source>
        <strain evidence="2 4">K6002</strain>
        <strain evidence="1 3">K7002</strain>
    </source>
</reference>
<evidence type="ECO:0000313" key="2">
    <source>
        <dbReference type="EMBL" id="NWE81617.1"/>
    </source>
</evidence>
<dbReference type="AlphaFoldDB" id="A0A7Y8FLM7"/>
<evidence type="ECO:0000313" key="4">
    <source>
        <dbReference type="Proteomes" id="UP000590218"/>
    </source>
</evidence>
<dbReference type="PROSITE" id="PS51257">
    <property type="entry name" value="PROKAR_LIPOPROTEIN"/>
    <property type="match status" value="1"/>
</dbReference>
<dbReference type="Proteomes" id="UP000590218">
    <property type="component" value="Unassembled WGS sequence"/>
</dbReference>
<comment type="caution">
    <text evidence="2">The sequence shown here is derived from an EMBL/GenBank/DDBJ whole genome shotgun (WGS) entry which is preliminary data.</text>
</comment>
<keyword evidence="2" id="KW-0449">Lipoprotein</keyword>
<dbReference type="EMBL" id="JACARM010000003">
    <property type="protein sequence ID" value="NWE05814.1"/>
    <property type="molecule type" value="Genomic_DNA"/>
</dbReference>
<dbReference type="Proteomes" id="UP000563268">
    <property type="component" value="Unassembled WGS sequence"/>
</dbReference>
<dbReference type="InterPro" id="IPR047937">
    <property type="entry name" value="Eex_IncN-like"/>
</dbReference>
<dbReference type="RefSeq" id="WP_176991573.1">
    <property type="nucleotide sequence ID" value="NZ_JACARL010000031.1"/>
</dbReference>
<accession>A0A7Y8FLM7</accession>
<organism evidence="2 4">
    <name type="scientific">Pseudomonas edaphica</name>
    <dbReference type="NCBI Taxonomy" id="2006980"/>
    <lineage>
        <taxon>Bacteria</taxon>
        <taxon>Pseudomonadati</taxon>
        <taxon>Pseudomonadota</taxon>
        <taxon>Gammaproteobacteria</taxon>
        <taxon>Pseudomonadales</taxon>
        <taxon>Pseudomonadaceae</taxon>
        <taxon>Pseudomonas</taxon>
    </lineage>
</organism>